<sequence>MVPVGSVPPQGSGARPALTESRTYRAPAGTAWVVREPSPAPGTVVLSAAGEFDVDTVDCLRQALAEARLLEARQTVLDISRIGFGDSSFLHELVIAHFTGGRFVLAGPVPRRLHQLFMMTGTLRLFRIVKDRAVLGFA</sequence>
<feature type="region of interest" description="Disordered" evidence="1">
    <location>
        <begin position="1"/>
        <end position="20"/>
    </location>
</feature>
<dbReference type="Pfam" id="PF13466">
    <property type="entry name" value="STAS_2"/>
    <property type="match status" value="1"/>
</dbReference>
<dbReference type="RefSeq" id="WP_128984135.1">
    <property type="nucleotide sequence ID" value="NZ_CP133762.1"/>
</dbReference>
<dbReference type="Gene3D" id="3.30.750.24">
    <property type="entry name" value="STAS domain"/>
    <property type="match status" value="1"/>
</dbReference>
<dbReference type="EMBL" id="CP133762">
    <property type="protein sequence ID" value="WMX44347.1"/>
    <property type="molecule type" value="Genomic_DNA"/>
</dbReference>
<gene>
    <name evidence="3" type="ORF">RGF97_05055</name>
</gene>
<accession>A0ABY9RQ67</accession>
<reference evidence="3 4" key="1">
    <citation type="submission" date="2023-09" db="EMBL/GenBank/DDBJ databases">
        <title>Complete genome of Streptomyces roseicoloratus T14.</title>
        <authorList>
            <person name="Bashizi T."/>
            <person name="Kim M.-J."/>
            <person name="Lee G."/>
            <person name="Tagele S.B."/>
            <person name="Shin J.-H."/>
        </authorList>
    </citation>
    <scope>NUCLEOTIDE SEQUENCE [LARGE SCALE GENOMIC DNA]</scope>
    <source>
        <strain evidence="3 4">T14</strain>
    </source>
</reference>
<organism evidence="3 4">
    <name type="scientific">Streptomyces roseicoloratus</name>
    <dbReference type="NCBI Taxonomy" id="2508722"/>
    <lineage>
        <taxon>Bacteria</taxon>
        <taxon>Bacillati</taxon>
        <taxon>Actinomycetota</taxon>
        <taxon>Actinomycetes</taxon>
        <taxon>Kitasatosporales</taxon>
        <taxon>Streptomycetaceae</taxon>
        <taxon>Streptomyces</taxon>
    </lineage>
</organism>
<dbReference type="Proteomes" id="UP001250858">
    <property type="component" value="Chromosome"/>
</dbReference>
<name>A0ABY9RQ67_9ACTN</name>
<evidence type="ECO:0000259" key="2">
    <source>
        <dbReference type="PROSITE" id="PS50801"/>
    </source>
</evidence>
<dbReference type="SUPFAM" id="SSF52091">
    <property type="entry name" value="SpoIIaa-like"/>
    <property type="match status" value="1"/>
</dbReference>
<evidence type="ECO:0000313" key="3">
    <source>
        <dbReference type="EMBL" id="WMX44347.1"/>
    </source>
</evidence>
<feature type="domain" description="STAS" evidence="2">
    <location>
        <begin position="41"/>
        <end position="138"/>
    </location>
</feature>
<dbReference type="InterPro" id="IPR036513">
    <property type="entry name" value="STAS_dom_sf"/>
</dbReference>
<dbReference type="CDD" id="cd07043">
    <property type="entry name" value="STAS_anti-anti-sigma_factors"/>
    <property type="match status" value="1"/>
</dbReference>
<keyword evidence="4" id="KW-1185">Reference proteome</keyword>
<dbReference type="PROSITE" id="PS50801">
    <property type="entry name" value="STAS"/>
    <property type="match status" value="1"/>
</dbReference>
<proteinExistence type="predicted"/>
<dbReference type="InterPro" id="IPR002645">
    <property type="entry name" value="STAS_dom"/>
</dbReference>
<dbReference type="InterPro" id="IPR058548">
    <property type="entry name" value="MlaB-like_STAS"/>
</dbReference>
<evidence type="ECO:0000256" key="1">
    <source>
        <dbReference type="SAM" id="MobiDB-lite"/>
    </source>
</evidence>
<evidence type="ECO:0000313" key="4">
    <source>
        <dbReference type="Proteomes" id="UP001250858"/>
    </source>
</evidence>
<protein>
    <submittedName>
        <fullName evidence="3">STAS domain-containing protein</fullName>
    </submittedName>
</protein>